<keyword evidence="2" id="KW-1185">Reference proteome</keyword>
<accession>A0A1I4Z2H0</accession>
<dbReference type="EMBL" id="FOUZ01000012">
    <property type="protein sequence ID" value="SFN44397.1"/>
    <property type="molecule type" value="Genomic_DNA"/>
</dbReference>
<dbReference type="Proteomes" id="UP000199149">
    <property type="component" value="Unassembled WGS sequence"/>
</dbReference>
<dbReference type="AlphaFoldDB" id="A0A1I4Z2H0"/>
<organism evidence="1 2">
    <name type="scientific">Algoriella xinjiangensis</name>
    <dbReference type="NCBI Taxonomy" id="684065"/>
    <lineage>
        <taxon>Bacteria</taxon>
        <taxon>Pseudomonadati</taxon>
        <taxon>Bacteroidota</taxon>
        <taxon>Flavobacteriia</taxon>
        <taxon>Flavobacteriales</taxon>
        <taxon>Weeksellaceae</taxon>
        <taxon>Algoriella</taxon>
    </lineage>
</organism>
<protein>
    <submittedName>
        <fullName evidence="1">Uncharacterized protein</fullName>
    </submittedName>
</protein>
<sequence>MLYYYINMKNFLFFLFPIFLFSQTEKEVVSNDVKLDVVNDYYKSPNYFKTSKQDLSLEKSNELVTNNLSYLSALKSAVIISPLNKQDDRIPYKYDDDRIFSENLIRGVLHEVFLSKPVRLSK</sequence>
<gene>
    <name evidence="1" type="ORF">SAMN05421738_11281</name>
</gene>
<proteinExistence type="predicted"/>
<name>A0A1I4Z2H0_9FLAO</name>
<evidence type="ECO:0000313" key="2">
    <source>
        <dbReference type="Proteomes" id="UP000199149"/>
    </source>
</evidence>
<evidence type="ECO:0000313" key="1">
    <source>
        <dbReference type="EMBL" id="SFN44397.1"/>
    </source>
</evidence>
<reference evidence="2" key="1">
    <citation type="submission" date="2016-10" db="EMBL/GenBank/DDBJ databases">
        <authorList>
            <person name="Varghese N."/>
            <person name="Submissions S."/>
        </authorList>
    </citation>
    <scope>NUCLEOTIDE SEQUENCE [LARGE SCALE GENOMIC DNA]</scope>
    <source>
        <strain evidence="2">XJ109</strain>
    </source>
</reference>